<accession>A0A1F7F0Y9</accession>
<proteinExistence type="predicted"/>
<organism evidence="1 2">
    <name type="scientific">Candidatus Raymondbacteria bacterium RIFOXYD12_FULL_49_13</name>
    <dbReference type="NCBI Taxonomy" id="1817890"/>
    <lineage>
        <taxon>Bacteria</taxon>
        <taxon>Raymondiibacteriota</taxon>
    </lineage>
</organism>
<dbReference type="Proteomes" id="UP000179243">
    <property type="component" value="Unassembled WGS sequence"/>
</dbReference>
<reference evidence="1 2" key="1">
    <citation type="journal article" date="2016" name="Nat. Commun.">
        <title>Thousands of microbial genomes shed light on interconnected biogeochemical processes in an aquifer system.</title>
        <authorList>
            <person name="Anantharaman K."/>
            <person name="Brown C.T."/>
            <person name="Hug L.A."/>
            <person name="Sharon I."/>
            <person name="Castelle C.J."/>
            <person name="Probst A.J."/>
            <person name="Thomas B.C."/>
            <person name="Singh A."/>
            <person name="Wilkins M.J."/>
            <person name="Karaoz U."/>
            <person name="Brodie E.L."/>
            <person name="Williams K.H."/>
            <person name="Hubbard S.S."/>
            <person name="Banfield J.F."/>
        </authorList>
    </citation>
    <scope>NUCLEOTIDE SEQUENCE [LARGE SCALE GENOMIC DNA]</scope>
</reference>
<sequence>MLGIEDGHTPGDAADLAIMASAMSSLAEATAMLARQGRPIDIKTLRSITYRFSRRARATQGVAQLGAHMSLQGCRCAVSVDGGRIRIRTPKRGHHTPKKRQRYHTDWREPKLLHIWLLSEDGIILREASPWIDGTLRGPDVIFGQLRYYLTAFGVTEADHVLFIADGHAGYGHE</sequence>
<name>A0A1F7F0Y9_UNCRA</name>
<dbReference type="AlphaFoldDB" id="A0A1F7F0Y9"/>
<gene>
    <name evidence="1" type="ORF">A2519_10995</name>
</gene>
<evidence type="ECO:0000313" key="2">
    <source>
        <dbReference type="Proteomes" id="UP000179243"/>
    </source>
</evidence>
<protein>
    <submittedName>
        <fullName evidence="1">Uncharacterized protein</fullName>
    </submittedName>
</protein>
<comment type="caution">
    <text evidence="1">The sequence shown here is derived from an EMBL/GenBank/DDBJ whole genome shotgun (WGS) entry which is preliminary data.</text>
</comment>
<evidence type="ECO:0000313" key="1">
    <source>
        <dbReference type="EMBL" id="OGK00315.1"/>
    </source>
</evidence>
<dbReference type="EMBL" id="MFYX01000149">
    <property type="protein sequence ID" value="OGK00315.1"/>
    <property type="molecule type" value="Genomic_DNA"/>
</dbReference>